<keyword evidence="1" id="KW-0677">Repeat</keyword>
<evidence type="ECO:0000313" key="5">
    <source>
        <dbReference type="Proteomes" id="UP000050741"/>
    </source>
</evidence>
<evidence type="ECO:0000256" key="1">
    <source>
        <dbReference type="ARBA" id="ARBA00022737"/>
    </source>
</evidence>
<name>A0A183BTS3_GLOPA</name>
<feature type="region of interest" description="Disordered" evidence="2">
    <location>
        <begin position="199"/>
        <end position="226"/>
    </location>
</feature>
<dbReference type="WBParaSite" id="GPLIN_000400900">
    <property type="protein sequence ID" value="GPLIN_000400900"/>
    <property type="gene ID" value="GPLIN_000400900"/>
</dbReference>
<protein>
    <submittedName>
        <fullName evidence="6">Col_cuticle_N domain-containing protein</fullName>
    </submittedName>
</protein>
<feature type="domain" description="Nematode cuticle collagen N-terminal" evidence="4">
    <location>
        <begin position="8"/>
        <end position="58"/>
    </location>
</feature>
<reference evidence="5" key="2">
    <citation type="submission" date="2014-05" db="EMBL/GenBank/DDBJ databases">
        <title>The genome and life-stage specific transcriptomes of Globodera pallida elucidate key aspects of plant parasitism by a cyst nematode.</title>
        <authorList>
            <person name="Cotton J.A."/>
            <person name="Lilley C.J."/>
            <person name="Jones L.M."/>
            <person name="Kikuchi T."/>
            <person name="Reid A.J."/>
            <person name="Thorpe P."/>
            <person name="Tsai I.J."/>
            <person name="Beasley H."/>
            <person name="Blok V."/>
            <person name="Cock P.J.A."/>
            <person name="Van den Akker S.E."/>
            <person name="Holroyd N."/>
            <person name="Hunt M."/>
            <person name="Mantelin S."/>
            <person name="Naghra H."/>
            <person name="Pain A."/>
            <person name="Palomares-Rius J.E."/>
            <person name="Zarowiecki M."/>
            <person name="Berriman M."/>
            <person name="Jones J.T."/>
            <person name="Urwin P.E."/>
        </authorList>
    </citation>
    <scope>NUCLEOTIDE SEQUENCE [LARGE SCALE GENOMIC DNA]</scope>
    <source>
        <strain evidence="5">Lindley</strain>
    </source>
</reference>
<feature type="region of interest" description="Disordered" evidence="2">
    <location>
        <begin position="91"/>
        <end position="122"/>
    </location>
</feature>
<dbReference type="AlphaFoldDB" id="A0A183BTS3"/>
<keyword evidence="3" id="KW-0472">Membrane</keyword>
<dbReference type="InterPro" id="IPR002486">
    <property type="entry name" value="Col_cuticle_N"/>
</dbReference>
<keyword evidence="5" id="KW-1185">Reference proteome</keyword>
<dbReference type="SMART" id="SM01088">
    <property type="entry name" value="Col_cuticle_N"/>
    <property type="match status" value="1"/>
</dbReference>
<keyword evidence="3" id="KW-0812">Transmembrane</keyword>
<evidence type="ECO:0000256" key="3">
    <source>
        <dbReference type="SAM" id="Phobius"/>
    </source>
</evidence>
<feature type="compositionally biased region" description="Polar residues" evidence="2">
    <location>
        <begin position="202"/>
        <end position="214"/>
    </location>
</feature>
<dbReference type="GO" id="GO:0042302">
    <property type="term" value="F:structural constituent of cuticle"/>
    <property type="evidence" value="ECO:0007669"/>
    <property type="project" value="InterPro"/>
</dbReference>
<evidence type="ECO:0000313" key="6">
    <source>
        <dbReference type="WBParaSite" id="GPLIN_000400900"/>
    </source>
</evidence>
<reference evidence="6" key="3">
    <citation type="submission" date="2016-06" db="UniProtKB">
        <authorList>
            <consortium name="WormBaseParasite"/>
        </authorList>
    </citation>
    <scope>IDENTIFICATION</scope>
</reference>
<evidence type="ECO:0000256" key="2">
    <source>
        <dbReference type="SAM" id="MobiDB-lite"/>
    </source>
</evidence>
<evidence type="ECO:0000259" key="4">
    <source>
        <dbReference type="SMART" id="SM01088"/>
    </source>
</evidence>
<sequence>MSETKIIIGIASLCSIAAILATLVVVPQLYQQINEVNSRVFDGVQAFRVNTDSAWTELMDVQISVTPPTRPRENPVCANCSSPNVRLELLDPLAHPDPRGSPEDLDSPEAPDNLANSLPHAPLLPPHAPLALRVSLDSQEARDRLGLLEAMANPDRLDKAAVRDHLVRPDLRGLEETLDSLEDLVNQDSQELPEQVRKLSINPGQPGNAGSSGQPGHDGAYCPCPPRTSVFARRSRVKV</sequence>
<accession>A0A183BTS3</accession>
<keyword evidence="3" id="KW-1133">Transmembrane helix</keyword>
<organism evidence="5 6">
    <name type="scientific">Globodera pallida</name>
    <name type="common">Potato cyst nematode worm</name>
    <name type="synonym">Heterodera pallida</name>
    <dbReference type="NCBI Taxonomy" id="36090"/>
    <lineage>
        <taxon>Eukaryota</taxon>
        <taxon>Metazoa</taxon>
        <taxon>Ecdysozoa</taxon>
        <taxon>Nematoda</taxon>
        <taxon>Chromadorea</taxon>
        <taxon>Rhabditida</taxon>
        <taxon>Tylenchina</taxon>
        <taxon>Tylenchomorpha</taxon>
        <taxon>Tylenchoidea</taxon>
        <taxon>Heteroderidae</taxon>
        <taxon>Heteroderinae</taxon>
        <taxon>Globodera</taxon>
    </lineage>
</organism>
<reference evidence="5" key="1">
    <citation type="submission" date="2013-12" db="EMBL/GenBank/DDBJ databases">
        <authorList>
            <person name="Aslett M."/>
        </authorList>
    </citation>
    <scope>NUCLEOTIDE SEQUENCE [LARGE SCALE GENOMIC DNA]</scope>
    <source>
        <strain evidence="5">Lindley</strain>
    </source>
</reference>
<dbReference type="Proteomes" id="UP000050741">
    <property type="component" value="Unassembled WGS sequence"/>
</dbReference>
<feature type="transmembrane region" description="Helical" evidence="3">
    <location>
        <begin position="6"/>
        <end position="30"/>
    </location>
</feature>
<proteinExistence type="predicted"/>
<dbReference type="Pfam" id="PF01484">
    <property type="entry name" value="Col_cuticle_N"/>
    <property type="match status" value="1"/>
</dbReference>